<dbReference type="SUPFAM" id="SSF140860">
    <property type="entry name" value="Pseudo ankyrin repeat-like"/>
    <property type="match status" value="1"/>
</dbReference>
<dbReference type="Proteomes" id="UP000288012">
    <property type="component" value="Unassembled WGS sequence"/>
</dbReference>
<gene>
    <name evidence="2" type="ORF">EKM59_11100</name>
</gene>
<feature type="compositionally biased region" description="Basic and acidic residues" evidence="1">
    <location>
        <begin position="637"/>
        <end position="673"/>
    </location>
</feature>
<dbReference type="AlphaFoldDB" id="A0A433JGK7"/>
<evidence type="ECO:0008006" key="4">
    <source>
        <dbReference type="Google" id="ProtNLM"/>
    </source>
</evidence>
<feature type="region of interest" description="Disordered" evidence="1">
    <location>
        <begin position="632"/>
        <end position="681"/>
    </location>
</feature>
<evidence type="ECO:0000313" key="2">
    <source>
        <dbReference type="EMBL" id="RUQ80612.1"/>
    </source>
</evidence>
<evidence type="ECO:0000256" key="1">
    <source>
        <dbReference type="SAM" id="MobiDB-lite"/>
    </source>
</evidence>
<evidence type="ECO:0000313" key="3">
    <source>
        <dbReference type="Proteomes" id="UP000288012"/>
    </source>
</evidence>
<keyword evidence="3" id="KW-1185">Reference proteome</keyword>
<name>A0A433JGK7_9GAMM</name>
<accession>A0A433JGK7</accession>
<comment type="caution">
    <text evidence="2">The sequence shown here is derived from an EMBL/GenBank/DDBJ whole genome shotgun (WGS) entry which is preliminary data.</text>
</comment>
<dbReference type="EMBL" id="RZGR01000046">
    <property type="protein sequence ID" value="RUQ80612.1"/>
    <property type="molecule type" value="Genomic_DNA"/>
</dbReference>
<proteinExistence type="predicted"/>
<reference evidence="2 3" key="1">
    <citation type="submission" date="2018-12" db="EMBL/GenBank/DDBJ databases">
        <title>Legionella sp,whole genome shotgun sequence.</title>
        <authorList>
            <person name="Wu H."/>
        </authorList>
    </citation>
    <scope>NUCLEOTIDE SEQUENCE [LARGE SCALE GENOMIC DNA]</scope>
    <source>
        <strain evidence="3">km714</strain>
    </source>
</reference>
<organism evidence="2 3">
    <name type="scientific">Legionella septentrionalis</name>
    <dbReference type="NCBI Taxonomy" id="2498109"/>
    <lineage>
        <taxon>Bacteria</taxon>
        <taxon>Pseudomonadati</taxon>
        <taxon>Pseudomonadota</taxon>
        <taxon>Gammaproteobacteria</taxon>
        <taxon>Legionellales</taxon>
        <taxon>Legionellaceae</taxon>
        <taxon>Legionella</taxon>
    </lineage>
</organism>
<protein>
    <recommendedName>
        <fullName evidence="4">Ankyrin repeat-containing protein</fullName>
    </recommendedName>
</protein>
<sequence>MGLVLQDLLIWRVNRHFRKNNQAELQFDTGGVCNGLASVFVKYHILDKDKEFENILNRIAWGQFTAKNTDGEPWSNINYFATQVLLAYQPIEYVSGVAQQRSTALLKINGQPLDPSFNLTLSTGDKNWAEIFKSINLQSEDGTEKEGMIVSSANHSIAITREKDGSYKIYDPNYFFGFKVFKNEEAVIRELHYNVFEYRPFGNMGLNVRIIRHPEAVQPRAFPGAADLYEIYYKPDNRKAYSGFPTYSSKFDTMALALRAVHDEIAFGVLLEKTKSQQKNKEFQQEELENWIVEAGQYNNVPALKKLLKEFTVTDAETIARIFAQVCVAGPVDSFKMLYEHYQDKLEDLPVFKFVQAAIISENPELVKETLCTAESHKGCSHDEYLALSDKSSAEKYKIFFATLERILLDAVKQGSVACVQQVMEKFKEYQEELTDEVKIVCLKKAIENNHADVVDELIHVSPKISPLLLQGFIITPRAAQQMDVSILRTLQAGGMIFSAEVADVYKQKSGEKTFLGIGTLIKLLLNFLQEKLSKSQQISFINYKKNALQEVGQLEEQLNEIEDAQFKKSMLLKLHDFKANMDAESKENICIKLQEYKEEIGEKLIPIASLEDFLDDISNDETVVGEQVLPQDTEEEKNVSHNDAKVNSRDRFFSYKQEMQKHKDPSEAEDNLHTNYKPGD</sequence>
<dbReference type="RefSeq" id="WP_126954325.1">
    <property type="nucleotide sequence ID" value="NZ_RZGR01000046.1"/>
</dbReference>